<evidence type="ECO:0000259" key="6">
    <source>
        <dbReference type="PROSITE" id="PS51296"/>
    </source>
</evidence>
<feature type="domain" description="Rieske" evidence="6">
    <location>
        <begin position="8"/>
        <end position="110"/>
    </location>
</feature>
<organism evidence="7 8">
    <name type="scientific">Alterirhizorhabdus solaris</name>
    <dbReference type="NCBI Taxonomy" id="2529389"/>
    <lineage>
        <taxon>Bacteria</taxon>
        <taxon>Pseudomonadati</taxon>
        <taxon>Pseudomonadota</taxon>
        <taxon>Alphaproteobacteria</taxon>
        <taxon>Sphingomonadales</taxon>
        <taxon>Rhizorhabdaceae</taxon>
        <taxon>Alterirhizorhabdus</taxon>
    </lineage>
</organism>
<dbReference type="InterPro" id="IPR044043">
    <property type="entry name" value="VanA_C_cat"/>
</dbReference>
<dbReference type="GO" id="GO:0046872">
    <property type="term" value="F:metal ion binding"/>
    <property type="evidence" value="ECO:0007669"/>
    <property type="project" value="UniProtKB-KW"/>
</dbReference>
<dbReference type="Gene3D" id="3.90.380.10">
    <property type="entry name" value="Naphthalene 1,2-dioxygenase Alpha Subunit, Chain A, domain 1"/>
    <property type="match status" value="1"/>
</dbReference>
<evidence type="ECO:0000313" key="8">
    <source>
        <dbReference type="Proteomes" id="UP000318681"/>
    </source>
</evidence>
<keyword evidence="5" id="KW-0411">Iron-sulfur</keyword>
<dbReference type="GO" id="GO:0051537">
    <property type="term" value="F:2 iron, 2 sulfur cluster binding"/>
    <property type="evidence" value="ECO:0007669"/>
    <property type="project" value="UniProtKB-KW"/>
</dbReference>
<dbReference type="SUPFAM" id="SSF55961">
    <property type="entry name" value="Bet v1-like"/>
    <property type="match status" value="1"/>
</dbReference>
<dbReference type="PANTHER" id="PTHR21266">
    <property type="entry name" value="IRON-SULFUR DOMAIN CONTAINING PROTEIN"/>
    <property type="match status" value="1"/>
</dbReference>
<keyword evidence="1" id="KW-0001">2Fe-2S</keyword>
<evidence type="ECO:0000256" key="1">
    <source>
        <dbReference type="ARBA" id="ARBA00022714"/>
    </source>
</evidence>
<dbReference type="Pfam" id="PF00355">
    <property type="entry name" value="Rieske"/>
    <property type="match status" value="1"/>
</dbReference>
<keyword evidence="4" id="KW-0408">Iron</keyword>
<reference evidence="7 8" key="1">
    <citation type="submission" date="2019-07" db="EMBL/GenBank/DDBJ databases">
        <title>Sphingomonas solaris sp. nov., isolated from a solar panel from Boston, Massachusetts.</title>
        <authorList>
            <person name="Tanner K."/>
            <person name="Pascual J."/>
            <person name="Mancuso C."/>
            <person name="Pereto J."/>
            <person name="Khalil A."/>
            <person name="Vilanova C."/>
        </authorList>
    </citation>
    <scope>NUCLEOTIDE SEQUENCE [LARGE SCALE GENOMIC DNA]</scope>
    <source>
        <strain evidence="7 8">R4DWN</strain>
    </source>
</reference>
<evidence type="ECO:0000313" key="7">
    <source>
        <dbReference type="EMBL" id="TVV76623.1"/>
    </source>
</evidence>
<sequence>MPFLKNTWYVAANAYELDEAMVSRKICDEQIVMFRTSTGAVAAIHDRCPHRFVPLSMGKRVGDSLQCGYHGLRFDGTGACVEAPNDDETQRARTCVKAYVAVERYSVIWLWLGDAALADPDLIPDFGFMSDSQFTLAQGYTYIKGNYQLIADNLLDLSHIHYLHPGIHEGSNFADFTNKVERDGDNVFSMLWRHHYHLAAAQRPFHGRENEDVEGQGHARWTVPGVLFVDTAFWDHGKDITEAYRTPNAHLITPETEFTSHYFWAAGRNVLLDNEAITAQTAATMKNVFETQDGPMIEAQQRDMGESTNFLDHKPIILKADAAGVLARRVLKQRIKAEQTLTGAEAQAAE</sequence>
<dbReference type="AlphaFoldDB" id="A0A558RB84"/>
<dbReference type="Gene3D" id="2.102.10.10">
    <property type="entry name" value="Rieske [2Fe-2S] iron-sulphur domain"/>
    <property type="match status" value="1"/>
</dbReference>
<gene>
    <name evidence="7" type="ORF">FOY91_03590</name>
</gene>
<evidence type="ECO:0000256" key="5">
    <source>
        <dbReference type="ARBA" id="ARBA00023014"/>
    </source>
</evidence>
<evidence type="ECO:0000256" key="3">
    <source>
        <dbReference type="ARBA" id="ARBA00023002"/>
    </source>
</evidence>
<dbReference type="InterPro" id="IPR017941">
    <property type="entry name" value="Rieske_2Fe-2S"/>
</dbReference>
<keyword evidence="7" id="KW-0223">Dioxygenase</keyword>
<keyword evidence="3" id="KW-0560">Oxidoreductase</keyword>
<dbReference type="PROSITE" id="PS51296">
    <property type="entry name" value="RIESKE"/>
    <property type="match status" value="1"/>
</dbReference>
<keyword evidence="8" id="KW-1185">Reference proteome</keyword>
<dbReference type="RefSeq" id="WP_145148214.1">
    <property type="nucleotide sequence ID" value="NZ_VNIM01000008.1"/>
</dbReference>
<dbReference type="Pfam" id="PF19112">
    <property type="entry name" value="VanA_C"/>
    <property type="match status" value="1"/>
</dbReference>
<dbReference type="GO" id="GO:0051213">
    <property type="term" value="F:dioxygenase activity"/>
    <property type="evidence" value="ECO:0007669"/>
    <property type="project" value="UniProtKB-KW"/>
</dbReference>
<dbReference type="SUPFAM" id="SSF50022">
    <property type="entry name" value="ISP domain"/>
    <property type="match status" value="1"/>
</dbReference>
<dbReference type="OrthoDB" id="9800776at2"/>
<evidence type="ECO:0000256" key="2">
    <source>
        <dbReference type="ARBA" id="ARBA00022723"/>
    </source>
</evidence>
<dbReference type="InterPro" id="IPR050584">
    <property type="entry name" value="Cholesterol_7-desaturase"/>
</dbReference>
<dbReference type="EMBL" id="VNIM01000008">
    <property type="protein sequence ID" value="TVV76623.1"/>
    <property type="molecule type" value="Genomic_DNA"/>
</dbReference>
<evidence type="ECO:0000256" key="4">
    <source>
        <dbReference type="ARBA" id="ARBA00023004"/>
    </source>
</evidence>
<keyword evidence="2" id="KW-0479">Metal-binding</keyword>
<comment type="caution">
    <text evidence="7">The sequence shown here is derived from an EMBL/GenBank/DDBJ whole genome shotgun (WGS) entry which is preliminary data.</text>
</comment>
<name>A0A558RB84_9SPHN</name>
<dbReference type="InterPro" id="IPR036922">
    <property type="entry name" value="Rieske_2Fe-2S_sf"/>
</dbReference>
<dbReference type="Proteomes" id="UP000318681">
    <property type="component" value="Unassembled WGS sequence"/>
</dbReference>
<proteinExistence type="predicted"/>
<accession>A0A558RB84</accession>
<dbReference type="PANTHER" id="PTHR21266:SF60">
    <property type="entry name" value="3-KETOSTEROID-9-ALPHA-MONOOXYGENASE, OXYGENASE COMPONENT"/>
    <property type="match status" value="1"/>
</dbReference>
<protein>
    <submittedName>
        <fullName evidence="7">Aromatic ring-hydroxylating dioxygenase subunit alpha</fullName>
    </submittedName>
</protein>